<dbReference type="Pfam" id="PF15584">
    <property type="entry name" value="Imm72"/>
    <property type="match status" value="1"/>
</dbReference>
<dbReference type="Pfam" id="PF15602">
    <property type="entry name" value="Imm71"/>
    <property type="match status" value="1"/>
</dbReference>
<gene>
    <name evidence="4" type="ORF">C1704_13100</name>
</gene>
<dbReference type="Proteomes" id="UP000238605">
    <property type="component" value="Unassembled WGS sequence"/>
</dbReference>
<name>A0A2S5ST00_9BURK</name>
<feature type="domain" description="Immunity protein 72" evidence="2">
    <location>
        <begin position="280"/>
        <end position="305"/>
    </location>
</feature>
<evidence type="ECO:0000313" key="5">
    <source>
        <dbReference type="Proteomes" id="UP000238605"/>
    </source>
</evidence>
<dbReference type="RefSeq" id="WP_104303176.1">
    <property type="nucleotide sequence ID" value="NZ_PSNX01000011.1"/>
</dbReference>
<organism evidence="4 5">
    <name type="scientific">Caldimonas caldifontis</name>
    <dbReference type="NCBI Taxonomy" id="1452508"/>
    <lineage>
        <taxon>Bacteria</taxon>
        <taxon>Pseudomonadati</taxon>
        <taxon>Pseudomonadota</taxon>
        <taxon>Betaproteobacteria</taxon>
        <taxon>Burkholderiales</taxon>
        <taxon>Sphaerotilaceae</taxon>
        <taxon>Caldimonas</taxon>
    </lineage>
</organism>
<evidence type="ECO:0000256" key="1">
    <source>
        <dbReference type="SAM" id="MobiDB-lite"/>
    </source>
</evidence>
<protein>
    <recommendedName>
        <fullName evidence="6">Immunity protein 72 domain-containing protein</fullName>
    </recommendedName>
</protein>
<feature type="region of interest" description="Disordered" evidence="1">
    <location>
        <begin position="307"/>
        <end position="328"/>
    </location>
</feature>
<dbReference type="InterPro" id="IPR028950">
    <property type="entry name" value="Imm71"/>
</dbReference>
<sequence length="367" mass="42266">MSHDHPTPMSEDERRKVFWLLKKYSSYTAWEALAQAYYRFTDAWMTAMRRADDADIDEFNQDATKSILTGRIGFEKGLARLKKGDRSVWRRSYERSYAAWGPLAQAAYQLNFIRKIMDPVEYVFDWMKNKEEVIAAAAALEDIRFGQESVMERLEQNVAPKSPWSVLATVHPKHRLPMRDPRHLNFPAQLPEVPLPSDLTVNTGEEVPVDGIYEPEWGEPVQPDPGLWARVQAALGVRPSLYEPAPQPLVRRRHIGCMNYLVAHTVAPTYRDEERDKPWPVTWRLIWKDERYLDGTVPEEEAQYLAPAGPTADARPPSTPAGQPCPREGWWFTPAKANSRRHFKAGEVMPDFKSDYGATIWQWDGQE</sequence>
<evidence type="ECO:0008006" key="6">
    <source>
        <dbReference type="Google" id="ProtNLM"/>
    </source>
</evidence>
<proteinExistence type="predicted"/>
<dbReference type="EMBL" id="PSNX01000011">
    <property type="protein sequence ID" value="PPE65843.1"/>
    <property type="molecule type" value="Genomic_DNA"/>
</dbReference>
<dbReference type="OrthoDB" id="9179084at2"/>
<evidence type="ECO:0000313" key="4">
    <source>
        <dbReference type="EMBL" id="PPE65843.1"/>
    </source>
</evidence>
<feature type="domain" description="Immunity protein 71" evidence="3">
    <location>
        <begin position="11"/>
        <end position="109"/>
    </location>
</feature>
<reference evidence="4 5" key="1">
    <citation type="submission" date="2018-02" db="EMBL/GenBank/DDBJ databases">
        <title>Reclassifiation of [Polyangium] brachysporum DSM 7029 as Guopingzhaonella breviflexa gen. nov., sp. nov., a member of the family Comamonadaceae.</title>
        <authorList>
            <person name="Tang B."/>
        </authorList>
    </citation>
    <scope>NUCLEOTIDE SEQUENCE [LARGE SCALE GENOMIC DNA]</scope>
    <source>
        <strain evidence="4 5">BCRC 80649</strain>
    </source>
</reference>
<keyword evidence="5" id="KW-1185">Reference proteome</keyword>
<evidence type="ECO:0000259" key="2">
    <source>
        <dbReference type="Pfam" id="PF15584"/>
    </source>
</evidence>
<dbReference type="AlphaFoldDB" id="A0A2S5ST00"/>
<evidence type="ECO:0000259" key="3">
    <source>
        <dbReference type="Pfam" id="PF15602"/>
    </source>
</evidence>
<accession>A0A2S5ST00</accession>
<dbReference type="InterPro" id="IPR028966">
    <property type="entry name" value="Imm72"/>
</dbReference>
<comment type="caution">
    <text evidence="4">The sequence shown here is derived from an EMBL/GenBank/DDBJ whole genome shotgun (WGS) entry which is preliminary data.</text>
</comment>